<protein>
    <submittedName>
        <fullName evidence="5">Prolyl 3-hydroxylase 1</fullName>
    </submittedName>
</protein>
<keyword evidence="3" id="KW-0325">Glycoprotein</keyword>
<dbReference type="GO" id="GO:0030199">
    <property type="term" value="P:collagen fibril organization"/>
    <property type="evidence" value="ECO:0007669"/>
    <property type="project" value="TreeGrafter"/>
</dbReference>
<dbReference type="InterPro" id="IPR052284">
    <property type="entry name" value="Collagen_mod_leprecan"/>
</dbReference>
<evidence type="ECO:0000256" key="3">
    <source>
        <dbReference type="ARBA" id="ARBA00023180"/>
    </source>
</evidence>
<accession>A0A444V3W2</accession>
<keyword evidence="6" id="KW-1185">Reference proteome</keyword>
<feature type="domain" description="Leprecan-like alpha-helical" evidence="4">
    <location>
        <begin position="125"/>
        <end position="253"/>
    </location>
</feature>
<evidence type="ECO:0000256" key="2">
    <source>
        <dbReference type="ARBA" id="ARBA00022729"/>
    </source>
</evidence>
<gene>
    <name evidence="5" type="ORF">EOD39_17245</name>
</gene>
<organism evidence="5 6">
    <name type="scientific">Acipenser ruthenus</name>
    <name type="common">Sterlet sturgeon</name>
    <dbReference type="NCBI Taxonomy" id="7906"/>
    <lineage>
        <taxon>Eukaryota</taxon>
        <taxon>Metazoa</taxon>
        <taxon>Chordata</taxon>
        <taxon>Craniata</taxon>
        <taxon>Vertebrata</taxon>
        <taxon>Euteleostomi</taxon>
        <taxon>Actinopterygii</taxon>
        <taxon>Chondrostei</taxon>
        <taxon>Acipenseriformes</taxon>
        <taxon>Acipenseridae</taxon>
        <taxon>Acipenser</taxon>
    </lineage>
</organism>
<dbReference type="PANTHER" id="PTHR13986:SF3">
    <property type="entry name" value="CARTILAGE-ASSOCIATED PROTEIN"/>
    <property type="match status" value="1"/>
</dbReference>
<evidence type="ECO:0000313" key="5">
    <source>
        <dbReference type="EMBL" id="RXM95105.1"/>
    </source>
</evidence>
<dbReference type="Proteomes" id="UP000289886">
    <property type="component" value="Unassembled WGS sequence"/>
</dbReference>
<comment type="similarity">
    <text evidence="1">Belongs to the leprecan family.</text>
</comment>
<dbReference type="EMBL" id="SCEB01002667">
    <property type="protein sequence ID" value="RXM95105.1"/>
    <property type="molecule type" value="Genomic_DNA"/>
</dbReference>
<dbReference type="AlphaFoldDB" id="A0A444V3W2"/>
<evidence type="ECO:0000256" key="1">
    <source>
        <dbReference type="ARBA" id="ARBA00006487"/>
    </source>
</evidence>
<dbReference type="Gene3D" id="1.25.40.10">
    <property type="entry name" value="Tetratricopeptide repeat domain"/>
    <property type="match status" value="1"/>
</dbReference>
<comment type="caution">
    <text evidence="5">The sequence shown here is derived from an EMBL/GenBank/DDBJ whole genome shotgun (WGS) entry which is preliminary data.</text>
</comment>
<dbReference type="InterPro" id="IPR056585">
    <property type="entry name" value="Leprecan_dom"/>
</dbReference>
<dbReference type="GO" id="GO:0005783">
    <property type="term" value="C:endoplasmic reticulum"/>
    <property type="evidence" value="ECO:0007669"/>
    <property type="project" value="TreeGrafter"/>
</dbReference>
<dbReference type="InterPro" id="IPR011990">
    <property type="entry name" value="TPR-like_helical_dom_sf"/>
</dbReference>
<dbReference type="GO" id="GO:0005518">
    <property type="term" value="F:collagen binding"/>
    <property type="evidence" value="ECO:0007669"/>
    <property type="project" value="TreeGrafter"/>
</dbReference>
<keyword evidence="2" id="KW-0732">Signal</keyword>
<proteinExistence type="inferred from homology"/>
<evidence type="ECO:0000259" key="4">
    <source>
        <dbReference type="Pfam" id="PF23557"/>
    </source>
</evidence>
<dbReference type="Pfam" id="PF23557">
    <property type="entry name" value="TPR_leprecan"/>
    <property type="match status" value="1"/>
</dbReference>
<name>A0A444V3W2_ACIRT</name>
<evidence type="ECO:0000313" key="6">
    <source>
        <dbReference type="Proteomes" id="UP000289886"/>
    </source>
</evidence>
<dbReference type="PANTHER" id="PTHR13986">
    <property type="entry name" value="PROTEIN LYSINE HYDROXYLATION COMPLEX COMPONENT"/>
    <property type="match status" value="1"/>
</dbReference>
<sequence length="348" mass="39301">MESRADRDPSETAQEALRQQRHTLSSLLEERVRGAQVHSRFMELRDMDSSSKFLFSLERKKSNGKRLHCVLLPCGREFLSQEKISEVGVDFSNQLYSTEQCSSADTDMLLQGLPRLSEEEQKEGQGDFLAAAEHWEECVRETLTAINECRALCEGPYRYHGEESHLTDKRDLYQSTADHFLQVLSCRQSCVSQVATRPGRISAVEDFLPSIFEHLHFTYYKAGRIDKALESVRTFLLFYPADEPMLENLQYYLQTAGGAAGQAVTAREEISAFVNQSLGEKKLLYFGVKNLGITFNDPVSVRTSETGDRDIQALQQSLSTFQRASSADINWAKCGTFLSGIPLSCPRH</sequence>
<reference evidence="5 6" key="1">
    <citation type="submission" date="2019-01" db="EMBL/GenBank/DDBJ databases">
        <title>Draft Genome and Complete Hox-Cluster Characterization of the Sterlet Sturgeon (Acipenser ruthenus).</title>
        <authorList>
            <person name="Wei Q."/>
        </authorList>
    </citation>
    <scope>NUCLEOTIDE SEQUENCE [LARGE SCALE GENOMIC DNA]</scope>
    <source>
        <strain evidence="5">WHYD16114868_AA</strain>
        <tissue evidence="5">Blood</tissue>
    </source>
</reference>